<evidence type="ECO:0000256" key="1">
    <source>
        <dbReference type="ARBA" id="ARBA00001971"/>
    </source>
</evidence>
<evidence type="ECO:0000256" key="4">
    <source>
        <dbReference type="ARBA" id="ARBA00022617"/>
    </source>
</evidence>
<proteinExistence type="inferred from homology"/>
<keyword evidence="7 10" id="KW-0408">Iron</keyword>
<dbReference type="SMR" id="A0A1J6HXN5"/>
<comment type="similarity">
    <text evidence="3 11">Belongs to the cytochrome P450 family.</text>
</comment>
<organism evidence="13 14">
    <name type="scientific">Nicotiana attenuata</name>
    <name type="common">Coyote tobacco</name>
    <dbReference type="NCBI Taxonomy" id="49451"/>
    <lineage>
        <taxon>Eukaryota</taxon>
        <taxon>Viridiplantae</taxon>
        <taxon>Streptophyta</taxon>
        <taxon>Embryophyta</taxon>
        <taxon>Tracheophyta</taxon>
        <taxon>Spermatophyta</taxon>
        <taxon>Magnoliopsida</taxon>
        <taxon>eudicotyledons</taxon>
        <taxon>Gunneridae</taxon>
        <taxon>Pentapetalae</taxon>
        <taxon>asterids</taxon>
        <taxon>lamiids</taxon>
        <taxon>Solanales</taxon>
        <taxon>Solanaceae</taxon>
        <taxon>Nicotianoideae</taxon>
        <taxon>Nicotianeae</taxon>
        <taxon>Nicotiana</taxon>
    </lineage>
</organism>
<dbReference type="PROSITE" id="PS00086">
    <property type="entry name" value="CYTOCHROME_P450"/>
    <property type="match status" value="1"/>
</dbReference>
<sequence length="477" mass="54578">MASIWQVLSLVVIVLYILQQLHNKFMKKKKELPPGPKGFPIIGNLFMIGKNLHQDLYQIAKQHGPIMSMRFGLVPIIVASSPHAAEQFLKKHDLVFASRSYNTAAQYIGYDQRNITFGKYGSYWRNMRKLCTLELLSSLKINSFQSMRKQEIENFVTFLNRAASNGVEVDISAKLASLSANMACLMVFGKKLWMKNLMKGVLKMFDLQGFVPRMKKLAKIFDDLLEKIIDEHVQDSKRENKQAKDIVDTMMAIMQSGEAEFEFDRRHVKAILLDLLIASMDTASTAVDWTFTELLRHPKVMKKLQNELEQVVGTNRMVEESDLEKLEYLDMVIKEGFRLHPVAPLLIPHESIEDCIVDGFDIPKGSRILVNTWAIGRDPEAWPEPEKFRPERFVGSNIDLRGRDFQLLPFGSGRRSCPGLQLGLTIVRLVLAQLVHCFDWELPNGMAPEDLDMTEKFGLVTARFQHLVAIPTYRLHL</sequence>
<keyword evidence="12" id="KW-0732">Signal</keyword>
<keyword evidence="14" id="KW-1185">Reference proteome</keyword>
<dbReference type="FunFam" id="1.10.630.10:FF:000043">
    <property type="entry name" value="Cytochrome P450 99A2"/>
    <property type="match status" value="1"/>
</dbReference>
<comment type="caution">
    <text evidence="13">The sequence shown here is derived from an EMBL/GenBank/DDBJ whole genome shotgun (WGS) entry which is preliminary data.</text>
</comment>
<keyword evidence="6 11" id="KW-0560">Oxidoreductase</keyword>
<name>A0A1J6HXN5_NICAT</name>
<dbReference type="InterPro" id="IPR036396">
    <property type="entry name" value="Cyt_P450_sf"/>
</dbReference>
<evidence type="ECO:0000256" key="10">
    <source>
        <dbReference type="PIRSR" id="PIRSR602401-1"/>
    </source>
</evidence>
<dbReference type="PRINTS" id="PR00385">
    <property type="entry name" value="P450"/>
</dbReference>
<evidence type="ECO:0000256" key="12">
    <source>
        <dbReference type="SAM" id="SignalP"/>
    </source>
</evidence>
<dbReference type="Pfam" id="PF00067">
    <property type="entry name" value="p450"/>
    <property type="match status" value="1"/>
</dbReference>
<dbReference type="GO" id="GO:0016020">
    <property type="term" value="C:membrane"/>
    <property type="evidence" value="ECO:0007669"/>
    <property type="project" value="UniProtKB-SubCell"/>
</dbReference>
<keyword evidence="5 10" id="KW-0479">Metal-binding</keyword>
<evidence type="ECO:0000256" key="2">
    <source>
        <dbReference type="ARBA" id="ARBA00004370"/>
    </source>
</evidence>
<evidence type="ECO:0000256" key="8">
    <source>
        <dbReference type="ARBA" id="ARBA00023033"/>
    </source>
</evidence>
<dbReference type="PRINTS" id="PR00463">
    <property type="entry name" value="EP450I"/>
</dbReference>
<dbReference type="GO" id="GO:0005506">
    <property type="term" value="F:iron ion binding"/>
    <property type="evidence" value="ECO:0007669"/>
    <property type="project" value="InterPro"/>
</dbReference>
<dbReference type="EMBL" id="MJEQ01037192">
    <property type="protein sequence ID" value="OIS97612.1"/>
    <property type="molecule type" value="Genomic_DNA"/>
</dbReference>
<feature type="signal peptide" evidence="12">
    <location>
        <begin position="1"/>
        <end position="23"/>
    </location>
</feature>
<dbReference type="CDD" id="cd11072">
    <property type="entry name" value="CYP71-like"/>
    <property type="match status" value="1"/>
</dbReference>
<evidence type="ECO:0000256" key="5">
    <source>
        <dbReference type="ARBA" id="ARBA00022723"/>
    </source>
</evidence>
<evidence type="ECO:0000256" key="11">
    <source>
        <dbReference type="RuleBase" id="RU000461"/>
    </source>
</evidence>
<comment type="subcellular location">
    <subcellularLocation>
        <location evidence="2">Membrane</location>
    </subcellularLocation>
</comment>
<keyword evidence="8 11" id="KW-0503">Monooxygenase</keyword>
<evidence type="ECO:0000313" key="14">
    <source>
        <dbReference type="Proteomes" id="UP000187609"/>
    </source>
</evidence>
<gene>
    <name evidence="13" type="primary">C7A12_11</name>
    <name evidence="13" type="ORF">A4A49_34313</name>
</gene>
<dbReference type="GO" id="GO:0016705">
    <property type="term" value="F:oxidoreductase activity, acting on paired donors, with incorporation or reduction of molecular oxygen"/>
    <property type="evidence" value="ECO:0007669"/>
    <property type="project" value="InterPro"/>
</dbReference>
<accession>A0A1J6HXN5</accession>
<comment type="cofactor">
    <cofactor evidence="1 10">
        <name>heme</name>
        <dbReference type="ChEBI" id="CHEBI:30413"/>
    </cofactor>
</comment>
<evidence type="ECO:0000256" key="7">
    <source>
        <dbReference type="ARBA" id="ARBA00023004"/>
    </source>
</evidence>
<evidence type="ECO:0000256" key="6">
    <source>
        <dbReference type="ARBA" id="ARBA00023002"/>
    </source>
</evidence>
<feature type="chain" id="PRO_5012339994" evidence="12">
    <location>
        <begin position="24"/>
        <end position="477"/>
    </location>
</feature>
<dbReference type="SUPFAM" id="SSF48264">
    <property type="entry name" value="Cytochrome P450"/>
    <property type="match status" value="1"/>
</dbReference>
<dbReference type="AlphaFoldDB" id="A0A1J6HXN5"/>
<dbReference type="Gramene" id="OIS97612">
    <property type="protein sequence ID" value="OIS97612"/>
    <property type="gene ID" value="A4A49_34313"/>
</dbReference>
<dbReference type="GO" id="GO:0004497">
    <property type="term" value="F:monooxygenase activity"/>
    <property type="evidence" value="ECO:0007669"/>
    <property type="project" value="UniProtKB-KW"/>
</dbReference>
<dbReference type="GO" id="GO:0020037">
    <property type="term" value="F:heme binding"/>
    <property type="evidence" value="ECO:0007669"/>
    <property type="project" value="InterPro"/>
</dbReference>
<keyword evidence="9" id="KW-0472">Membrane</keyword>
<dbReference type="PANTHER" id="PTHR47943">
    <property type="entry name" value="CYTOCHROME P450 93A3-LIKE"/>
    <property type="match status" value="1"/>
</dbReference>
<dbReference type="OMA" id="LYMAREQ"/>
<reference evidence="13" key="1">
    <citation type="submission" date="2016-11" db="EMBL/GenBank/DDBJ databases">
        <title>The genome of Nicotiana attenuata.</title>
        <authorList>
            <person name="Xu S."/>
            <person name="Brockmoeller T."/>
            <person name="Gaquerel E."/>
            <person name="Navarro A."/>
            <person name="Kuhl H."/>
            <person name="Gase K."/>
            <person name="Ling Z."/>
            <person name="Zhou W."/>
            <person name="Kreitzer C."/>
            <person name="Stanke M."/>
            <person name="Tang H."/>
            <person name="Lyons E."/>
            <person name="Pandey P."/>
            <person name="Pandey S.P."/>
            <person name="Timmermann B."/>
            <person name="Baldwin I.T."/>
        </authorList>
    </citation>
    <scope>NUCLEOTIDE SEQUENCE [LARGE SCALE GENOMIC DNA]</scope>
    <source>
        <strain evidence="13">UT</strain>
    </source>
</reference>
<dbReference type="Proteomes" id="UP000187609">
    <property type="component" value="Unassembled WGS sequence"/>
</dbReference>
<feature type="binding site" description="axial binding residue" evidence="10">
    <location>
        <position position="417"/>
    </location>
    <ligand>
        <name>heme</name>
        <dbReference type="ChEBI" id="CHEBI:30413"/>
    </ligand>
    <ligandPart>
        <name>Fe</name>
        <dbReference type="ChEBI" id="CHEBI:18248"/>
    </ligandPart>
</feature>
<dbReference type="Gene3D" id="1.10.630.10">
    <property type="entry name" value="Cytochrome P450"/>
    <property type="match status" value="1"/>
</dbReference>
<evidence type="ECO:0000313" key="13">
    <source>
        <dbReference type="EMBL" id="OIS97612.1"/>
    </source>
</evidence>
<protein>
    <submittedName>
        <fullName evidence="13">Cytochrome p450 cyp736a12</fullName>
    </submittedName>
</protein>
<dbReference type="InterPro" id="IPR017972">
    <property type="entry name" value="Cyt_P450_CS"/>
</dbReference>
<evidence type="ECO:0000256" key="3">
    <source>
        <dbReference type="ARBA" id="ARBA00010617"/>
    </source>
</evidence>
<evidence type="ECO:0000256" key="9">
    <source>
        <dbReference type="ARBA" id="ARBA00023136"/>
    </source>
</evidence>
<dbReference type="InterPro" id="IPR002401">
    <property type="entry name" value="Cyt_P450_E_grp-I"/>
</dbReference>
<dbReference type="InterPro" id="IPR001128">
    <property type="entry name" value="Cyt_P450"/>
</dbReference>
<keyword evidence="4 10" id="KW-0349">Heme</keyword>
<dbReference type="PANTHER" id="PTHR47943:SF2">
    <property type="entry name" value="CYTOCHROME P450"/>
    <property type="match status" value="1"/>
</dbReference>